<reference evidence="2" key="3">
    <citation type="submission" date="2020-12" db="UniProtKB">
        <authorList>
            <consortium name="EnsemblPlants"/>
        </authorList>
    </citation>
    <scope>IDENTIFICATION</scope>
</reference>
<accession>A0A2K1KI38</accession>
<reference evidence="1 3" key="1">
    <citation type="journal article" date="2008" name="Science">
        <title>The Physcomitrella genome reveals evolutionary insights into the conquest of land by plants.</title>
        <authorList>
            <person name="Rensing S."/>
            <person name="Lang D."/>
            <person name="Zimmer A."/>
            <person name="Terry A."/>
            <person name="Salamov A."/>
            <person name="Shapiro H."/>
            <person name="Nishiyama T."/>
            <person name="Perroud P.-F."/>
            <person name="Lindquist E."/>
            <person name="Kamisugi Y."/>
            <person name="Tanahashi T."/>
            <person name="Sakakibara K."/>
            <person name="Fujita T."/>
            <person name="Oishi K."/>
            <person name="Shin-I T."/>
            <person name="Kuroki Y."/>
            <person name="Toyoda A."/>
            <person name="Suzuki Y."/>
            <person name="Hashimoto A."/>
            <person name="Yamaguchi K."/>
            <person name="Sugano A."/>
            <person name="Kohara Y."/>
            <person name="Fujiyama A."/>
            <person name="Anterola A."/>
            <person name="Aoki S."/>
            <person name="Ashton N."/>
            <person name="Barbazuk W.B."/>
            <person name="Barker E."/>
            <person name="Bennetzen J."/>
            <person name="Bezanilla M."/>
            <person name="Blankenship R."/>
            <person name="Cho S.H."/>
            <person name="Dutcher S."/>
            <person name="Estelle M."/>
            <person name="Fawcett J.A."/>
            <person name="Gundlach H."/>
            <person name="Hanada K."/>
            <person name="Heyl A."/>
            <person name="Hicks K.A."/>
            <person name="Hugh J."/>
            <person name="Lohr M."/>
            <person name="Mayer K."/>
            <person name="Melkozernov A."/>
            <person name="Murata T."/>
            <person name="Nelson D."/>
            <person name="Pils B."/>
            <person name="Prigge M."/>
            <person name="Reiss B."/>
            <person name="Renner T."/>
            <person name="Rombauts S."/>
            <person name="Rushton P."/>
            <person name="Sanderfoot A."/>
            <person name="Schween G."/>
            <person name="Shiu S.-H."/>
            <person name="Stueber K."/>
            <person name="Theodoulou F.L."/>
            <person name="Tu H."/>
            <person name="Van de Peer Y."/>
            <person name="Verrier P.J."/>
            <person name="Waters E."/>
            <person name="Wood A."/>
            <person name="Yang L."/>
            <person name="Cove D."/>
            <person name="Cuming A."/>
            <person name="Hasebe M."/>
            <person name="Lucas S."/>
            <person name="Mishler D.B."/>
            <person name="Reski R."/>
            <person name="Grigoriev I."/>
            <person name="Quatrano R.S."/>
            <person name="Boore J.L."/>
        </authorList>
    </citation>
    <scope>NUCLEOTIDE SEQUENCE [LARGE SCALE GENOMIC DNA]</scope>
    <source>
        <strain evidence="2 3">cv. Gransden 2004</strain>
    </source>
</reference>
<dbReference type="InParanoid" id="A0A2K1KI38"/>
<dbReference type="AlphaFoldDB" id="A0A2K1KI38"/>
<dbReference type="EMBL" id="ABEU02000005">
    <property type="protein sequence ID" value="PNR53423.1"/>
    <property type="molecule type" value="Genomic_DNA"/>
</dbReference>
<dbReference type="Gramene" id="Pp3c5_1680V3.1">
    <property type="protein sequence ID" value="PAC:32954538.CDS.1"/>
    <property type="gene ID" value="Pp3c5_1680"/>
</dbReference>
<protein>
    <submittedName>
        <fullName evidence="1 2">Uncharacterized protein</fullName>
    </submittedName>
</protein>
<dbReference type="EnsemblPlants" id="Pp3c5_1680V3.2">
    <property type="protein sequence ID" value="PAC:32954539.CDS.1"/>
    <property type="gene ID" value="Pp3c5_1680"/>
</dbReference>
<gene>
    <name evidence="1" type="ORF">PHYPA_007098</name>
</gene>
<reference evidence="1 3" key="2">
    <citation type="journal article" date="2018" name="Plant J.">
        <title>The Physcomitrella patens chromosome-scale assembly reveals moss genome structure and evolution.</title>
        <authorList>
            <person name="Lang D."/>
            <person name="Ullrich K.K."/>
            <person name="Murat F."/>
            <person name="Fuchs J."/>
            <person name="Jenkins J."/>
            <person name="Haas F.B."/>
            <person name="Piednoel M."/>
            <person name="Gundlach H."/>
            <person name="Van Bel M."/>
            <person name="Meyberg R."/>
            <person name="Vives C."/>
            <person name="Morata J."/>
            <person name="Symeonidi A."/>
            <person name="Hiss M."/>
            <person name="Muchero W."/>
            <person name="Kamisugi Y."/>
            <person name="Saleh O."/>
            <person name="Blanc G."/>
            <person name="Decker E.L."/>
            <person name="van Gessel N."/>
            <person name="Grimwood J."/>
            <person name="Hayes R.D."/>
            <person name="Graham S.W."/>
            <person name="Gunter L.E."/>
            <person name="McDaniel S.F."/>
            <person name="Hoernstein S.N.W."/>
            <person name="Larsson A."/>
            <person name="Li F.W."/>
            <person name="Perroud P.F."/>
            <person name="Phillips J."/>
            <person name="Ranjan P."/>
            <person name="Rokshar D.S."/>
            <person name="Rothfels C.J."/>
            <person name="Schneider L."/>
            <person name="Shu S."/>
            <person name="Stevenson D.W."/>
            <person name="Thummler F."/>
            <person name="Tillich M."/>
            <person name="Villarreal Aguilar J.C."/>
            <person name="Widiez T."/>
            <person name="Wong G.K."/>
            <person name="Wymore A."/>
            <person name="Zhang Y."/>
            <person name="Zimmer A.D."/>
            <person name="Quatrano R.S."/>
            <person name="Mayer K.F.X."/>
            <person name="Goodstein D."/>
            <person name="Casacuberta J.M."/>
            <person name="Vandepoele K."/>
            <person name="Reski R."/>
            <person name="Cuming A.C."/>
            <person name="Tuskan G.A."/>
            <person name="Maumus F."/>
            <person name="Salse J."/>
            <person name="Schmutz J."/>
            <person name="Rensing S.A."/>
        </authorList>
    </citation>
    <scope>NUCLEOTIDE SEQUENCE [LARGE SCALE GENOMIC DNA]</scope>
    <source>
        <strain evidence="2 3">cv. Gransden 2004</strain>
    </source>
</reference>
<proteinExistence type="predicted"/>
<dbReference type="Gramene" id="Pp3c5_1680V3.2">
    <property type="protein sequence ID" value="PAC:32954539.CDS.1"/>
    <property type="gene ID" value="Pp3c5_1680"/>
</dbReference>
<keyword evidence="3" id="KW-1185">Reference proteome</keyword>
<sequence>MRGWSIRSKIHNQIENTNSTEELQIEEQAQAVAALRQLHTMMMIIINKCYGTLSRLICVRSIATAPLG</sequence>
<evidence type="ECO:0000313" key="3">
    <source>
        <dbReference type="Proteomes" id="UP000006727"/>
    </source>
</evidence>
<dbReference type="Proteomes" id="UP000006727">
    <property type="component" value="Chromosome 5"/>
</dbReference>
<evidence type="ECO:0000313" key="2">
    <source>
        <dbReference type="EnsemblPlants" id="PAC:32954538.CDS.1"/>
    </source>
</evidence>
<dbReference type="EnsemblPlants" id="Pp3c5_1680V3.1">
    <property type="protein sequence ID" value="PAC:32954538.CDS.1"/>
    <property type="gene ID" value="Pp3c5_1680"/>
</dbReference>
<evidence type="ECO:0000313" key="1">
    <source>
        <dbReference type="EMBL" id="PNR53423.1"/>
    </source>
</evidence>
<organism evidence="1">
    <name type="scientific">Physcomitrium patens</name>
    <name type="common">Spreading-leaved earth moss</name>
    <name type="synonym">Physcomitrella patens</name>
    <dbReference type="NCBI Taxonomy" id="3218"/>
    <lineage>
        <taxon>Eukaryota</taxon>
        <taxon>Viridiplantae</taxon>
        <taxon>Streptophyta</taxon>
        <taxon>Embryophyta</taxon>
        <taxon>Bryophyta</taxon>
        <taxon>Bryophytina</taxon>
        <taxon>Bryopsida</taxon>
        <taxon>Funariidae</taxon>
        <taxon>Funariales</taxon>
        <taxon>Funariaceae</taxon>
        <taxon>Physcomitrium</taxon>
    </lineage>
</organism>
<name>A0A2K1KI38_PHYPA</name>